<organism evidence="1 2">
    <name type="scientific">Nesidiocoris tenuis</name>
    <dbReference type="NCBI Taxonomy" id="355587"/>
    <lineage>
        <taxon>Eukaryota</taxon>
        <taxon>Metazoa</taxon>
        <taxon>Ecdysozoa</taxon>
        <taxon>Arthropoda</taxon>
        <taxon>Hexapoda</taxon>
        <taxon>Insecta</taxon>
        <taxon>Pterygota</taxon>
        <taxon>Neoptera</taxon>
        <taxon>Paraneoptera</taxon>
        <taxon>Hemiptera</taxon>
        <taxon>Heteroptera</taxon>
        <taxon>Panheteroptera</taxon>
        <taxon>Cimicomorpha</taxon>
        <taxon>Miridae</taxon>
        <taxon>Dicyphina</taxon>
        <taxon>Nesidiocoris</taxon>
    </lineage>
</organism>
<keyword evidence="2" id="KW-1185">Reference proteome</keyword>
<dbReference type="Proteomes" id="UP000479000">
    <property type="component" value="Unassembled WGS sequence"/>
</dbReference>
<accession>A0A6H5G2L9</accession>
<gene>
    <name evidence="1" type="ORF">NTEN_LOCUS2822</name>
</gene>
<proteinExistence type="predicted"/>
<dbReference type="EMBL" id="CADCXU010004504">
    <property type="protein sequence ID" value="CAA9996254.1"/>
    <property type="molecule type" value="Genomic_DNA"/>
</dbReference>
<name>A0A6H5G2L9_9HEMI</name>
<reference evidence="1 2" key="1">
    <citation type="submission" date="2020-02" db="EMBL/GenBank/DDBJ databases">
        <authorList>
            <person name="Ferguson B K."/>
        </authorList>
    </citation>
    <scope>NUCLEOTIDE SEQUENCE [LARGE SCALE GENOMIC DNA]</scope>
</reference>
<feature type="non-terminal residue" evidence="1">
    <location>
        <position position="108"/>
    </location>
</feature>
<dbReference type="AlphaFoldDB" id="A0A6H5G2L9"/>
<sequence length="108" mass="12228">MAADERNFTTFHYSSITCDIFSVAEKLEDSIMTSGLPLHALWIRTEHLRSCVHFLPALEETGDHQRLVLPEDIAPLLYPITPDLSTRLSSVAVTLLKVRLFRSHPTII</sequence>
<dbReference type="OrthoDB" id="297219at2759"/>
<evidence type="ECO:0000313" key="2">
    <source>
        <dbReference type="Proteomes" id="UP000479000"/>
    </source>
</evidence>
<evidence type="ECO:0000313" key="1">
    <source>
        <dbReference type="EMBL" id="CAA9996254.1"/>
    </source>
</evidence>
<protein>
    <submittedName>
        <fullName evidence="1">Uncharacterized protein</fullName>
    </submittedName>
</protein>